<feature type="compositionally biased region" description="Polar residues" evidence="1">
    <location>
        <begin position="103"/>
        <end position="127"/>
    </location>
</feature>
<evidence type="ECO:0000313" key="3">
    <source>
        <dbReference type="Proteomes" id="UP000784294"/>
    </source>
</evidence>
<feature type="region of interest" description="Disordered" evidence="1">
    <location>
        <begin position="1"/>
        <end position="164"/>
    </location>
</feature>
<name>A0A3S5BAQ0_9PLAT</name>
<protein>
    <submittedName>
        <fullName evidence="2">Uncharacterized protein</fullName>
    </submittedName>
</protein>
<evidence type="ECO:0000256" key="1">
    <source>
        <dbReference type="SAM" id="MobiDB-lite"/>
    </source>
</evidence>
<feature type="compositionally biased region" description="Basic and acidic residues" evidence="1">
    <location>
        <begin position="14"/>
        <end position="35"/>
    </location>
</feature>
<dbReference type="Proteomes" id="UP000784294">
    <property type="component" value="Unassembled WGS sequence"/>
</dbReference>
<sequence length="238" mass="26673">MTGPLGSGETVGAGKREDGEGREEAPVDGEHKDSNRFPVSLVCAGRQGPEERARRTRPERGEKKMKEEREEAEEEEEEQEEEWGCEPEGEWDAQENEDEEVTLTLNARTSRPQASETSGTWPKWTSDQAKEKAISLRRWKGGATLSAEPENRLFPTSSSSSSASACQRSCYPHRGCALSCRPQVCTDDRRPNRQASSVRYPVASAREYPASWQMPEEAMTTSPLEDFDHDYSLGQTDR</sequence>
<dbReference type="EMBL" id="CAAALY010034677">
    <property type="protein sequence ID" value="VEL17890.1"/>
    <property type="molecule type" value="Genomic_DNA"/>
</dbReference>
<gene>
    <name evidence="2" type="ORF">PXEA_LOCUS11330</name>
</gene>
<feature type="region of interest" description="Disordered" evidence="1">
    <location>
        <begin position="183"/>
        <end position="238"/>
    </location>
</feature>
<feature type="compositionally biased region" description="Acidic residues" evidence="1">
    <location>
        <begin position="70"/>
        <end position="101"/>
    </location>
</feature>
<keyword evidence="3" id="KW-1185">Reference proteome</keyword>
<organism evidence="2 3">
    <name type="scientific">Protopolystoma xenopodis</name>
    <dbReference type="NCBI Taxonomy" id="117903"/>
    <lineage>
        <taxon>Eukaryota</taxon>
        <taxon>Metazoa</taxon>
        <taxon>Spiralia</taxon>
        <taxon>Lophotrochozoa</taxon>
        <taxon>Platyhelminthes</taxon>
        <taxon>Monogenea</taxon>
        <taxon>Polyopisthocotylea</taxon>
        <taxon>Polystomatidea</taxon>
        <taxon>Polystomatidae</taxon>
        <taxon>Protopolystoma</taxon>
    </lineage>
</organism>
<dbReference type="AlphaFoldDB" id="A0A3S5BAQ0"/>
<feature type="compositionally biased region" description="Basic and acidic residues" evidence="1">
    <location>
        <begin position="48"/>
        <end position="69"/>
    </location>
</feature>
<proteinExistence type="predicted"/>
<evidence type="ECO:0000313" key="2">
    <source>
        <dbReference type="EMBL" id="VEL17890.1"/>
    </source>
</evidence>
<accession>A0A3S5BAQ0</accession>
<reference evidence="2" key="1">
    <citation type="submission" date="2018-11" db="EMBL/GenBank/DDBJ databases">
        <authorList>
            <consortium name="Pathogen Informatics"/>
        </authorList>
    </citation>
    <scope>NUCLEOTIDE SEQUENCE</scope>
</reference>
<feature type="compositionally biased region" description="Gly residues" evidence="1">
    <location>
        <begin position="1"/>
        <end position="11"/>
    </location>
</feature>
<comment type="caution">
    <text evidence="2">The sequence shown here is derived from an EMBL/GenBank/DDBJ whole genome shotgun (WGS) entry which is preliminary data.</text>
</comment>